<name>A0AAE1YXK1_9LAMI</name>
<reference evidence="2" key="1">
    <citation type="submission" date="2020-06" db="EMBL/GenBank/DDBJ databases">
        <authorList>
            <person name="Li T."/>
            <person name="Hu X."/>
            <person name="Zhang T."/>
            <person name="Song X."/>
            <person name="Zhang H."/>
            <person name="Dai N."/>
            <person name="Sheng W."/>
            <person name="Hou X."/>
            <person name="Wei L."/>
        </authorList>
    </citation>
    <scope>NUCLEOTIDE SEQUENCE</scope>
    <source>
        <strain evidence="2">3651</strain>
        <tissue evidence="2">Leaf</tissue>
    </source>
</reference>
<keyword evidence="3" id="KW-1185">Reference proteome</keyword>
<dbReference type="AlphaFoldDB" id="A0AAE1YXK1"/>
<gene>
    <name evidence="2" type="ORF">Salat_0119800</name>
</gene>
<feature type="compositionally biased region" description="Polar residues" evidence="1">
    <location>
        <begin position="235"/>
        <end position="245"/>
    </location>
</feature>
<feature type="region of interest" description="Disordered" evidence="1">
    <location>
        <begin position="252"/>
        <end position="299"/>
    </location>
</feature>
<protein>
    <submittedName>
        <fullName evidence="2">Uncharacterized protein</fullName>
    </submittedName>
</protein>
<evidence type="ECO:0000313" key="2">
    <source>
        <dbReference type="EMBL" id="KAK4437858.1"/>
    </source>
</evidence>
<accession>A0AAE1YXK1</accession>
<evidence type="ECO:0000313" key="3">
    <source>
        <dbReference type="Proteomes" id="UP001293254"/>
    </source>
</evidence>
<dbReference type="Proteomes" id="UP001293254">
    <property type="component" value="Unassembled WGS sequence"/>
</dbReference>
<feature type="compositionally biased region" description="Low complexity" evidence="1">
    <location>
        <begin position="266"/>
        <end position="299"/>
    </location>
</feature>
<organism evidence="2 3">
    <name type="scientific">Sesamum alatum</name>
    <dbReference type="NCBI Taxonomy" id="300844"/>
    <lineage>
        <taxon>Eukaryota</taxon>
        <taxon>Viridiplantae</taxon>
        <taxon>Streptophyta</taxon>
        <taxon>Embryophyta</taxon>
        <taxon>Tracheophyta</taxon>
        <taxon>Spermatophyta</taxon>
        <taxon>Magnoliopsida</taxon>
        <taxon>eudicotyledons</taxon>
        <taxon>Gunneridae</taxon>
        <taxon>Pentapetalae</taxon>
        <taxon>asterids</taxon>
        <taxon>lamiids</taxon>
        <taxon>Lamiales</taxon>
        <taxon>Pedaliaceae</taxon>
        <taxon>Sesamum</taxon>
    </lineage>
</organism>
<reference evidence="2" key="2">
    <citation type="journal article" date="2024" name="Plant">
        <title>Genomic evolution and insights into agronomic trait innovations of Sesamum species.</title>
        <authorList>
            <person name="Miao H."/>
            <person name="Wang L."/>
            <person name="Qu L."/>
            <person name="Liu H."/>
            <person name="Sun Y."/>
            <person name="Le M."/>
            <person name="Wang Q."/>
            <person name="Wei S."/>
            <person name="Zheng Y."/>
            <person name="Lin W."/>
            <person name="Duan Y."/>
            <person name="Cao H."/>
            <person name="Xiong S."/>
            <person name="Wang X."/>
            <person name="Wei L."/>
            <person name="Li C."/>
            <person name="Ma Q."/>
            <person name="Ju M."/>
            <person name="Zhao R."/>
            <person name="Li G."/>
            <person name="Mu C."/>
            <person name="Tian Q."/>
            <person name="Mei H."/>
            <person name="Zhang T."/>
            <person name="Gao T."/>
            <person name="Zhang H."/>
        </authorList>
    </citation>
    <scope>NUCLEOTIDE SEQUENCE</scope>
    <source>
        <strain evidence="2">3651</strain>
    </source>
</reference>
<dbReference type="EMBL" id="JACGWO010000001">
    <property type="protein sequence ID" value="KAK4437858.1"/>
    <property type="molecule type" value="Genomic_DNA"/>
</dbReference>
<comment type="caution">
    <text evidence="2">The sequence shown here is derived from an EMBL/GenBank/DDBJ whole genome shotgun (WGS) entry which is preliminary data.</text>
</comment>
<evidence type="ECO:0000256" key="1">
    <source>
        <dbReference type="SAM" id="MobiDB-lite"/>
    </source>
</evidence>
<proteinExistence type="predicted"/>
<sequence>MGGLEWGEAEAKQVVGWDCRGRVVPPWMNYGGEPIKCQRWWSEMGGAEELECKERRRGEDLRWVLWWLELDERESSDDGGWWRRTGRKEKSVGGRWDLLMARGHAWGVRHSTVDSGIRRRGAQIFGSFQAEQGGAVVVALGDSSVATRQTVMVGQVLPRQLATACGTDKGWRFRQSRDESSDSLGLAFGPSPELGPKCGRSVAARKLGPLPFEPTLALSDEEVFGMTNLGPRSFEPTQTQPTFNLQFPLPEVALSRDSSSRRRSTDNSSSLSPVSGNPAALGPASSLSPAVSSVPSSPA</sequence>
<feature type="region of interest" description="Disordered" evidence="1">
    <location>
        <begin position="228"/>
        <end position="247"/>
    </location>
</feature>